<gene>
    <name evidence="1" type="ORF">AB205_0185380</name>
</gene>
<sequence length="166" mass="17790">MIRASTSEISITPMKNPGTLNSALASVDVVTEGINSVSFSSADSEVSFAINVKQLWIPTTTTVPATIHFTSPTTKKVVVETTSKLTSKQTTNPKVRKSTITQETSHKPVVISSTAKPIYKKPSVAPVISKASSLVPVSSGNPERLYTETGYDGDLLHYEPDHKTSN</sequence>
<name>A0A2G9S0Y7_AQUCT</name>
<protein>
    <submittedName>
        <fullName evidence="1">Uncharacterized protein</fullName>
    </submittedName>
</protein>
<keyword evidence="2" id="KW-1185">Reference proteome</keyword>
<organism evidence="1 2">
    <name type="scientific">Aquarana catesbeiana</name>
    <name type="common">American bullfrog</name>
    <name type="synonym">Rana catesbeiana</name>
    <dbReference type="NCBI Taxonomy" id="8400"/>
    <lineage>
        <taxon>Eukaryota</taxon>
        <taxon>Metazoa</taxon>
        <taxon>Chordata</taxon>
        <taxon>Craniata</taxon>
        <taxon>Vertebrata</taxon>
        <taxon>Euteleostomi</taxon>
        <taxon>Amphibia</taxon>
        <taxon>Batrachia</taxon>
        <taxon>Anura</taxon>
        <taxon>Neobatrachia</taxon>
        <taxon>Ranoidea</taxon>
        <taxon>Ranidae</taxon>
        <taxon>Aquarana</taxon>
    </lineage>
</organism>
<accession>A0A2G9S0Y7</accession>
<dbReference type="Proteomes" id="UP000228934">
    <property type="component" value="Unassembled WGS sequence"/>
</dbReference>
<dbReference type="OrthoDB" id="10568235at2759"/>
<evidence type="ECO:0000313" key="1">
    <source>
        <dbReference type="EMBL" id="PIO33837.1"/>
    </source>
</evidence>
<proteinExistence type="predicted"/>
<evidence type="ECO:0000313" key="2">
    <source>
        <dbReference type="Proteomes" id="UP000228934"/>
    </source>
</evidence>
<dbReference type="EMBL" id="KV929814">
    <property type="protein sequence ID" value="PIO33837.1"/>
    <property type="molecule type" value="Genomic_DNA"/>
</dbReference>
<dbReference type="AlphaFoldDB" id="A0A2G9S0Y7"/>
<reference evidence="2" key="1">
    <citation type="journal article" date="2017" name="Nat. Commun.">
        <title>The North American bullfrog draft genome provides insight into hormonal regulation of long noncoding RNA.</title>
        <authorList>
            <person name="Hammond S.A."/>
            <person name="Warren R.L."/>
            <person name="Vandervalk B.P."/>
            <person name="Kucuk E."/>
            <person name="Khan H."/>
            <person name="Gibb E.A."/>
            <person name="Pandoh P."/>
            <person name="Kirk H."/>
            <person name="Zhao Y."/>
            <person name="Jones M."/>
            <person name="Mungall A.J."/>
            <person name="Coope R."/>
            <person name="Pleasance S."/>
            <person name="Moore R.A."/>
            <person name="Holt R.A."/>
            <person name="Round J.M."/>
            <person name="Ohora S."/>
            <person name="Walle B.V."/>
            <person name="Veldhoen N."/>
            <person name="Helbing C.C."/>
            <person name="Birol I."/>
        </authorList>
    </citation>
    <scope>NUCLEOTIDE SEQUENCE [LARGE SCALE GENOMIC DNA]</scope>
</reference>